<organism evidence="1 2">
    <name type="scientific">Portunus trituberculatus</name>
    <name type="common">Swimming crab</name>
    <name type="synonym">Neptunus trituberculatus</name>
    <dbReference type="NCBI Taxonomy" id="210409"/>
    <lineage>
        <taxon>Eukaryota</taxon>
        <taxon>Metazoa</taxon>
        <taxon>Ecdysozoa</taxon>
        <taxon>Arthropoda</taxon>
        <taxon>Crustacea</taxon>
        <taxon>Multicrustacea</taxon>
        <taxon>Malacostraca</taxon>
        <taxon>Eumalacostraca</taxon>
        <taxon>Eucarida</taxon>
        <taxon>Decapoda</taxon>
        <taxon>Pleocyemata</taxon>
        <taxon>Brachyura</taxon>
        <taxon>Eubrachyura</taxon>
        <taxon>Portunoidea</taxon>
        <taxon>Portunidae</taxon>
        <taxon>Portuninae</taxon>
        <taxon>Portunus</taxon>
    </lineage>
</organism>
<dbReference type="EMBL" id="VSRR010151434">
    <property type="protein sequence ID" value="MPD06481.1"/>
    <property type="molecule type" value="Genomic_DNA"/>
</dbReference>
<gene>
    <name evidence="1" type="ORF">E2C01_102295</name>
</gene>
<dbReference type="AlphaFoldDB" id="A0A5B7KC72"/>
<reference evidence="1 2" key="1">
    <citation type="submission" date="2019-05" db="EMBL/GenBank/DDBJ databases">
        <title>Another draft genome of Portunus trituberculatus and its Hox gene families provides insights of decapod evolution.</title>
        <authorList>
            <person name="Jeong J.-H."/>
            <person name="Song I."/>
            <person name="Kim S."/>
            <person name="Choi T."/>
            <person name="Kim D."/>
            <person name="Ryu S."/>
            <person name="Kim W."/>
        </authorList>
    </citation>
    <scope>NUCLEOTIDE SEQUENCE [LARGE SCALE GENOMIC DNA]</scope>
    <source>
        <tissue evidence="1">Muscle</tissue>
    </source>
</reference>
<proteinExistence type="predicted"/>
<comment type="caution">
    <text evidence="1">The sequence shown here is derived from an EMBL/GenBank/DDBJ whole genome shotgun (WGS) entry which is preliminary data.</text>
</comment>
<sequence>MELPTLRDRRERRDLITMCKLTDRRDLVTLTGREID</sequence>
<dbReference type="Proteomes" id="UP000324222">
    <property type="component" value="Unassembled WGS sequence"/>
</dbReference>
<protein>
    <submittedName>
        <fullName evidence="1">Uncharacterized protein</fullName>
    </submittedName>
</protein>
<evidence type="ECO:0000313" key="2">
    <source>
        <dbReference type="Proteomes" id="UP000324222"/>
    </source>
</evidence>
<name>A0A5B7KC72_PORTR</name>
<keyword evidence="2" id="KW-1185">Reference proteome</keyword>
<accession>A0A5B7KC72</accession>
<evidence type="ECO:0000313" key="1">
    <source>
        <dbReference type="EMBL" id="MPD06481.1"/>
    </source>
</evidence>